<dbReference type="Gene3D" id="3.40.50.150">
    <property type="entry name" value="Vaccinia Virus protein VP39"/>
    <property type="match status" value="1"/>
</dbReference>
<dbReference type="InterPro" id="IPR013216">
    <property type="entry name" value="Methyltransf_11"/>
</dbReference>
<dbReference type="Pfam" id="PF08241">
    <property type="entry name" value="Methyltransf_11"/>
    <property type="match status" value="1"/>
</dbReference>
<accession>A0A3B1D8W5</accession>
<sequence length="267" mass="31096">MDFGGQYQQTKIEFEEEWNRNTVQDLLDTNHYKRAKEELRYYEDYLPENDWILEAGCGLGPKVLFFREKGYRMVGVDFVFSALARLKKYAPETWLASCDIHACPFPDNTFGAYLSYGVVEHFPHGCQDAVQEAFRVLKPGGIIVILVPARNLLSRFIHDPDNFLQKLRRLSWVRKIAGKTEYQASEESELYMKLHGRREMRDILQKAGFEILLEKPVGHSFSLYMLCECFHADSSGKTNFFADGMAWILKKWVPWESANHLMFVAKK</sequence>
<name>A0A3B1D8W5_9ZZZZ</name>
<dbReference type="EMBL" id="UOGG01000199">
    <property type="protein sequence ID" value="VAX32408.1"/>
    <property type="molecule type" value="Genomic_DNA"/>
</dbReference>
<evidence type="ECO:0000259" key="1">
    <source>
        <dbReference type="Pfam" id="PF08241"/>
    </source>
</evidence>
<proteinExistence type="predicted"/>
<dbReference type="AlphaFoldDB" id="A0A3B1D8W5"/>
<protein>
    <recommendedName>
        <fullName evidence="1">Methyltransferase type 11 domain-containing protein</fullName>
    </recommendedName>
</protein>
<dbReference type="PANTHER" id="PTHR43591">
    <property type="entry name" value="METHYLTRANSFERASE"/>
    <property type="match status" value="1"/>
</dbReference>
<dbReference type="SUPFAM" id="SSF53335">
    <property type="entry name" value="S-adenosyl-L-methionine-dependent methyltransferases"/>
    <property type="match status" value="1"/>
</dbReference>
<organism evidence="2">
    <name type="scientific">hydrothermal vent metagenome</name>
    <dbReference type="NCBI Taxonomy" id="652676"/>
    <lineage>
        <taxon>unclassified sequences</taxon>
        <taxon>metagenomes</taxon>
        <taxon>ecological metagenomes</taxon>
    </lineage>
</organism>
<dbReference type="PANTHER" id="PTHR43591:SF24">
    <property type="entry name" value="2-METHOXY-6-POLYPRENYL-1,4-BENZOQUINOL METHYLASE, MITOCHONDRIAL"/>
    <property type="match status" value="1"/>
</dbReference>
<dbReference type="CDD" id="cd02440">
    <property type="entry name" value="AdoMet_MTases"/>
    <property type="match status" value="1"/>
</dbReference>
<reference evidence="2" key="1">
    <citation type="submission" date="2018-06" db="EMBL/GenBank/DDBJ databases">
        <authorList>
            <person name="Zhirakovskaya E."/>
        </authorList>
    </citation>
    <scope>NUCLEOTIDE SEQUENCE</scope>
</reference>
<dbReference type="GO" id="GO:0008757">
    <property type="term" value="F:S-adenosylmethionine-dependent methyltransferase activity"/>
    <property type="evidence" value="ECO:0007669"/>
    <property type="project" value="InterPro"/>
</dbReference>
<dbReference type="InterPro" id="IPR029063">
    <property type="entry name" value="SAM-dependent_MTases_sf"/>
</dbReference>
<feature type="domain" description="Methyltransferase type 11" evidence="1">
    <location>
        <begin position="53"/>
        <end position="145"/>
    </location>
</feature>
<gene>
    <name evidence="2" type="ORF">MNBD_NITROSPINAE05-1483</name>
</gene>
<evidence type="ECO:0000313" key="2">
    <source>
        <dbReference type="EMBL" id="VAX32408.1"/>
    </source>
</evidence>